<dbReference type="KEGG" id="swf:E3E12_05165"/>
<dbReference type="AlphaFoldDB" id="A0A4Y6UAS2"/>
<dbReference type="RefSeq" id="WP_141443386.1">
    <property type="nucleotide sequence ID" value="NZ_CP038231.1"/>
</dbReference>
<accession>A0A4Y6UAS2</accession>
<keyword evidence="2" id="KW-1185">Reference proteome</keyword>
<gene>
    <name evidence="1" type="ORF">E3E12_05165</name>
</gene>
<evidence type="ECO:0000313" key="1">
    <source>
        <dbReference type="EMBL" id="QDH13678.1"/>
    </source>
</evidence>
<protein>
    <submittedName>
        <fullName evidence="1">Glycosyl transferase</fullName>
    </submittedName>
</protein>
<dbReference type="OrthoDB" id="7157498at2"/>
<dbReference type="GO" id="GO:0016740">
    <property type="term" value="F:transferase activity"/>
    <property type="evidence" value="ECO:0007669"/>
    <property type="project" value="UniProtKB-KW"/>
</dbReference>
<keyword evidence="1" id="KW-0808">Transferase</keyword>
<sequence length="338" mass="36982">MTSPHLFHQPLLSTKATGTPRRLIVTGGDSAYFPMISELVASIRALPNWRATDLACVDGGLKPAERQRLANVGVQVRAPQQLPLPPQARKALAKRPNLAIGLSKLWLDQLFPNHDTILWLDGDAWVQDGQALADLFTAAEAVVTGAGPQAAPTHAMASVPELFTHKPFRLRWLGWGFAQVRSILYKNSAVARLPWKVRHQAGQRPTLNGGLFALARQAPHWAVLRQWQKTILARKGNVFSSDQLAIGLTAYVSGLPMHYLPVSCNYMGPWFMRSQPGGGPVICEHYWPHKPAGIIHMAGLEAMRRPEGGLVTAFDAESGAPLQTSLRFSALHPDVPLP</sequence>
<dbReference type="Gene3D" id="3.90.550.10">
    <property type="entry name" value="Spore Coat Polysaccharide Biosynthesis Protein SpsA, Chain A"/>
    <property type="match status" value="1"/>
</dbReference>
<evidence type="ECO:0000313" key="2">
    <source>
        <dbReference type="Proteomes" id="UP000318709"/>
    </source>
</evidence>
<reference evidence="1 2" key="1">
    <citation type="submission" date="2019-03" db="EMBL/GenBank/DDBJ databases">
        <title>The complete genome sequence of Swingsia_sp. F3b2 LMG30590(T).</title>
        <authorList>
            <person name="Chua K.-O."/>
            <person name="Chan K.-G."/>
            <person name="See-Too W.-S."/>
        </authorList>
    </citation>
    <scope>NUCLEOTIDE SEQUENCE [LARGE SCALE GENOMIC DNA]</scope>
    <source>
        <strain evidence="1 2">F3b2</strain>
    </source>
</reference>
<dbReference type="SUPFAM" id="SSF53448">
    <property type="entry name" value="Nucleotide-diphospho-sugar transferases"/>
    <property type="match status" value="1"/>
</dbReference>
<dbReference type="Proteomes" id="UP000318709">
    <property type="component" value="Chromosome"/>
</dbReference>
<organism evidence="1 2">
    <name type="scientific">Formicincola oecophyllae</name>
    <dbReference type="NCBI Taxonomy" id="2558361"/>
    <lineage>
        <taxon>Bacteria</taxon>
        <taxon>Pseudomonadati</taxon>
        <taxon>Pseudomonadota</taxon>
        <taxon>Alphaproteobacteria</taxon>
        <taxon>Acetobacterales</taxon>
        <taxon>Acetobacteraceae</taxon>
        <taxon>Formicincola</taxon>
    </lineage>
</organism>
<dbReference type="EMBL" id="CP038231">
    <property type="protein sequence ID" value="QDH13678.1"/>
    <property type="molecule type" value="Genomic_DNA"/>
</dbReference>
<name>A0A4Y6UAS2_9PROT</name>
<proteinExistence type="predicted"/>
<dbReference type="InterPro" id="IPR029044">
    <property type="entry name" value="Nucleotide-diphossugar_trans"/>
</dbReference>